<dbReference type="Proteomes" id="UP000234935">
    <property type="component" value="Unassembled WGS sequence"/>
</dbReference>
<dbReference type="InterPro" id="IPR002123">
    <property type="entry name" value="Plipid/glycerol_acylTrfase"/>
</dbReference>
<dbReference type="Pfam" id="PF01553">
    <property type="entry name" value="Acyltransferase"/>
    <property type="match status" value="1"/>
</dbReference>
<evidence type="ECO:0000259" key="3">
    <source>
        <dbReference type="SMART" id="SM00563"/>
    </source>
</evidence>
<dbReference type="RefSeq" id="WP_026645094.1">
    <property type="nucleotide sequence ID" value="NZ_NMYC01000001.1"/>
</dbReference>
<sequence>MLYWFFVKTLGPIARRRFNPTVEGLEHIPHEGGAIIAANHLAVIDDALLPMTCPRMIHFMGKAEYFEGKGLKGRFKKWWFSSVGVFPVDRSGGSKSLGALEHAREIIEDGELFGIHIEGTRSPDGRLYKGHTGAARLAIETGCPIVPAAIIGSRELQQPGQVIPGKGSSKVIYGEPIPVEKTAADQVTHERLRELTDEVTRRIQAMSGQEYVPEYAQVVKKQMQQEQAAIDAAAAQEADRE</sequence>
<name>A0A2N5J1D7_9BIFI</name>
<dbReference type="GO" id="GO:0006654">
    <property type="term" value="P:phosphatidic acid biosynthetic process"/>
    <property type="evidence" value="ECO:0007669"/>
    <property type="project" value="TreeGrafter"/>
</dbReference>
<comment type="caution">
    <text evidence="4">The sequence shown here is derived from an EMBL/GenBank/DDBJ whole genome shotgun (WGS) entry which is preliminary data.</text>
</comment>
<dbReference type="AlphaFoldDB" id="A0A2N5J1D7"/>
<keyword evidence="5" id="KW-1185">Reference proteome</keyword>
<keyword evidence="1 4" id="KW-0808">Transferase</keyword>
<evidence type="ECO:0000313" key="5">
    <source>
        <dbReference type="Proteomes" id="UP000234935"/>
    </source>
</evidence>
<organism evidence="4 5">
    <name type="scientific">Bifidobacterium anseris</name>
    <dbReference type="NCBI Taxonomy" id="2020963"/>
    <lineage>
        <taxon>Bacteria</taxon>
        <taxon>Bacillati</taxon>
        <taxon>Actinomycetota</taxon>
        <taxon>Actinomycetes</taxon>
        <taxon>Bifidobacteriales</taxon>
        <taxon>Bifidobacteriaceae</taxon>
        <taxon>Bifidobacterium</taxon>
    </lineage>
</organism>
<evidence type="ECO:0000313" key="4">
    <source>
        <dbReference type="EMBL" id="PLS28016.1"/>
    </source>
</evidence>
<dbReference type="SUPFAM" id="SSF69593">
    <property type="entry name" value="Glycerol-3-phosphate (1)-acyltransferase"/>
    <property type="match status" value="1"/>
</dbReference>
<dbReference type="PANTHER" id="PTHR10434:SF11">
    <property type="entry name" value="1-ACYL-SN-GLYCEROL-3-PHOSPHATE ACYLTRANSFERASE"/>
    <property type="match status" value="1"/>
</dbReference>
<reference evidence="4 5" key="1">
    <citation type="submission" date="2017-07" db="EMBL/GenBank/DDBJ databases">
        <title>Bifidobacterium novel species.</title>
        <authorList>
            <person name="Lugli G.A."/>
            <person name="Milani C."/>
            <person name="Duranti S."/>
            <person name="Mangifesta M."/>
        </authorList>
    </citation>
    <scope>NUCLEOTIDE SEQUENCE [LARGE SCALE GENOMIC DNA]</scope>
    <source>
        <strain evidence="5">Goo31D</strain>
    </source>
</reference>
<proteinExistence type="predicted"/>
<dbReference type="CDD" id="cd07989">
    <property type="entry name" value="LPLAT_AGPAT-like"/>
    <property type="match status" value="1"/>
</dbReference>
<gene>
    <name evidence="4" type="ORF">CGZ88_0178</name>
</gene>
<evidence type="ECO:0000256" key="1">
    <source>
        <dbReference type="ARBA" id="ARBA00022679"/>
    </source>
</evidence>
<dbReference type="EMBL" id="NMYC01000001">
    <property type="protein sequence ID" value="PLS28016.1"/>
    <property type="molecule type" value="Genomic_DNA"/>
</dbReference>
<feature type="domain" description="Phospholipid/glycerol acyltransferase" evidence="3">
    <location>
        <begin position="34"/>
        <end position="153"/>
    </location>
</feature>
<dbReference type="GO" id="GO:0005886">
    <property type="term" value="C:plasma membrane"/>
    <property type="evidence" value="ECO:0007669"/>
    <property type="project" value="TreeGrafter"/>
</dbReference>
<evidence type="ECO:0000256" key="2">
    <source>
        <dbReference type="ARBA" id="ARBA00023315"/>
    </source>
</evidence>
<dbReference type="OrthoDB" id="9808424at2"/>
<dbReference type="GO" id="GO:0003841">
    <property type="term" value="F:1-acylglycerol-3-phosphate O-acyltransferase activity"/>
    <property type="evidence" value="ECO:0007669"/>
    <property type="project" value="TreeGrafter"/>
</dbReference>
<protein>
    <submittedName>
        <fullName evidence="4">Acyl-phosphate glycerol 3-phosphate acyltransferase</fullName>
    </submittedName>
</protein>
<keyword evidence="2 4" id="KW-0012">Acyltransferase</keyword>
<dbReference type="PANTHER" id="PTHR10434">
    <property type="entry name" value="1-ACYL-SN-GLYCEROL-3-PHOSPHATE ACYLTRANSFERASE"/>
    <property type="match status" value="1"/>
</dbReference>
<accession>A0A2N5J1D7</accession>
<dbReference type="SMART" id="SM00563">
    <property type="entry name" value="PlsC"/>
    <property type="match status" value="1"/>
</dbReference>